<feature type="non-terminal residue" evidence="2">
    <location>
        <position position="154"/>
    </location>
</feature>
<name>A0A843TC78_COLES</name>
<evidence type="ECO:0000313" key="3">
    <source>
        <dbReference type="Proteomes" id="UP000652761"/>
    </source>
</evidence>
<reference evidence="2" key="1">
    <citation type="submission" date="2017-07" db="EMBL/GenBank/DDBJ databases">
        <title>Taro Niue Genome Assembly and Annotation.</title>
        <authorList>
            <person name="Atibalentja N."/>
            <person name="Keating K."/>
            <person name="Fields C.J."/>
        </authorList>
    </citation>
    <scope>NUCLEOTIDE SEQUENCE</scope>
    <source>
        <strain evidence="2">Niue_2</strain>
        <tissue evidence="2">Leaf</tissue>
    </source>
</reference>
<gene>
    <name evidence="2" type="ORF">Taro_002234</name>
</gene>
<dbReference type="EMBL" id="NMUH01000051">
    <property type="protein sequence ID" value="MQL69942.1"/>
    <property type="molecule type" value="Genomic_DNA"/>
</dbReference>
<evidence type="ECO:0000313" key="2">
    <source>
        <dbReference type="EMBL" id="MQL69942.1"/>
    </source>
</evidence>
<keyword evidence="3" id="KW-1185">Reference proteome</keyword>
<feature type="region of interest" description="Disordered" evidence="1">
    <location>
        <begin position="1"/>
        <end position="26"/>
    </location>
</feature>
<feature type="compositionally biased region" description="Low complexity" evidence="1">
    <location>
        <begin position="14"/>
        <end position="25"/>
    </location>
</feature>
<protein>
    <submittedName>
        <fullName evidence="2">Uncharacterized protein</fullName>
    </submittedName>
</protein>
<proteinExistence type="predicted"/>
<comment type="caution">
    <text evidence="2">The sequence shown here is derived from an EMBL/GenBank/DDBJ whole genome shotgun (WGS) entry which is preliminary data.</text>
</comment>
<accession>A0A843TC78</accession>
<organism evidence="2 3">
    <name type="scientific">Colocasia esculenta</name>
    <name type="common">Wild taro</name>
    <name type="synonym">Arum esculentum</name>
    <dbReference type="NCBI Taxonomy" id="4460"/>
    <lineage>
        <taxon>Eukaryota</taxon>
        <taxon>Viridiplantae</taxon>
        <taxon>Streptophyta</taxon>
        <taxon>Embryophyta</taxon>
        <taxon>Tracheophyta</taxon>
        <taxon>Spermatophyta</taxon>
        <taxon>Magnoliopsida</taxon>
        <taxon>Liliopsida</taxon>
        <taxon>Araceae</taxon>
        <taxon>Aroideae</taxon>
        <taxon>Colocasieae</taxon>
        <taxon>Colocasia</taxon>
    </lineage>
</organism>
<evidence type="ECO:0000256" key="1">
    <source>
        <dbReference type="SAM" id="MobiDB-lite"/>
    </source>
</evidence>
<feature type="region of interest" description="Disordered" evidence="1">
    <location>
        <begin position="39"/>
        <end position="60"/>
    </location>
</feature>
<dbReference type="Proteomes" id="UP000652761">
    <property type="component" value="Unassembled WGS sequence"/>
</dbReference>
<feature type="non-terminal residue" evidence="2">
    <location>
        <position position="1"/>
    </location>
</feature>
<sequence length="154" mass="17953">YPRKDKTQRVEGLTTRPPQSTTPPQHLKRLVHNVPRETDTHKGYRYLPPRGTTTGQTTTNESLYTSYDHWQSTSRKERCHHTRTDYWFMTPVSNSDNTTQELPLSLTVTDERSNCRSTSTSQRTVETNQHHTYRPYSCRSMPCTFRDSGQSSLK</sequence>
<dbReference type="AlphaFoldDB" id="A0A843TC78"/>